<name>A0ABD1DAM9_CULPP</name>
<proteinExistence type="predicted"/>
<dbReference type="InterPro" id="IPR027417">
    <property type="entry name" value="P-loop_NTPase"/>
</dbReference>
<gene>
    <name evidence="2" type="ORF">pipiens_010340</name>
    <name evidence="1" type="ORF">pipiens_015847</name>
</gene>
<comment type="caution">
    <text evidence="2">The sequence shown here is derived from an EMBL/GenBank/DDBJ whole genome shotgun (WGS) entry which is preliminary data.</text>
</comment>
<reference evidence="2 3" key="1">
    <citation type="submission" date="2024-05" db="EMBL/GenBank/DDBJ databases">
        <title>Culex pipiens pipiens assembly and annotation.</title>
        <authorList>
            <person name="Alout H."/>
            <person name="Durand T."/>
        </authorList>
    </citation>
    <scope>NUCLEOTIDE SEQUENCE [LARGE SCALE GENOMIC DNA]</scope>
    <source>
        <strain evidence="2">HA-2024</strain>
        <tissue evidence="2">Whole body</tissue>
    </source>
</reference>
<dbReference type="EMBL" id="JBEHCU010006608">
    <property type="protein sequence ID" value="KAL1396698.1"/>
    <property type="molecule type" value="Genomic_DNA"/>
</dbReference>
<dbReference type="Proteomes" id="UP001562425">
    <property type="component" value="Unassembled WGS sequence"/>
</dbReference>
<evidence type="ECO:0000313" key="3">
    <source>
        <dbReference type="Proteomes" id="UP001562425"/>
    </source>
</evidence>
<evidence type="ECO:0000313" key="1">
    <source>
        <dbReference type="EMBL" id="KAL1378059.1"/>
    </source>
</evidence>
<evidence type="ECO:0000313" key="2">
    <source>
        <dbReference type="EMBL" id="KAL1396698.1"/>
    </source>
</evidence>
<protein>
    <submittedName>
        <fullName evidence="2">Uncharacterized protein</fullName>
    </submittedName>
</protein>
<keyword evidence="3" id="KW-1185">Reference proteome</keyword>
<dbReference type="Gene3D" id="3.40.50.300">
    <property type="entry name" value="P-loop containing nucleotide triphosphate hydrolases"/>
    <property type="match status" value="1"/>
</dbReference>
<dbReference type="AlphaFoldDB" id="A0ABD1DAM9"/>
<organism evidence="2 3">
    <name type="scientific">Culex pipiens pipiens</name>
    <name type="common">Northern house mosquito</name>
    <dbReference type="NCBI Taxonomy" id="38569"/>
    <lineage>
        <taxon>Eukaryota</taxon>
        <taxon>Metazoa</taxon>
        <taxon>Ecdysozoa</taxon>
        <taxon>Arthropoda</taxon>
        <taxon>Hexapoda</taxon>
        <taxon>Insecta</taxon>
        <taxon>Pterygota</taxon>
        <taxon>Neoptera</taxon>
        <taxon>Endopterygota</taxon>
        <taxon>Diptera</taxon>
        <taxon>Nematocera</taxon>
        <taxon>Culicoidea</taxon>
        <taxon>Culicidae</taxon>
        <taxon>Culicinae</taxon>
        <taxon>Culicini</taxon>
        <taxon>Culex</taxon>
        <taxon>Culex</taxon>
    </lineage>
</organism>
<sequence>MQYILSQIEKQIRIIALSDTRDVSTLRTTLLGLRPCRESWLASRAVSHGDGCFNVLRGRTPTELVLPRREGGHKPLLDRMTDKTLKETLSQGVAYIHEGLTASDHHIVAQLFDSGAVQIGIVTRNLYLYLNISTYLDTHFNDYPVTEVVQVSKQIGRR</sequence>
<accession>A0ABD1DAM9</accession>
<dbReference type="EMBL" id="JBEHCU010010537">
    <property type="protein sequence ID" value="KAL1378059.1"/>
    <property type="molecule type" value="Genomic_DNA"/>
</dbReference>